<name>A0ACB8MBM1_CITSI</name>
<gene>
    <name evidence="1" type="ORF">KPL71_009151</name>
</gene>
<sequence>MASSSFGLTSQSKYDVFLSFRGEDTRDNFTSHLHAALCRKKIKTFIDEELNRGDEISLAILKAIEGSKISVIIFSKNYASSKWCLDELVKILQCHKMNGQMVVPVFYRVDPSDVRKQSGRFKDAFVKHAKQFKDMPEKIQNWRAVLTEASNLSGWDSMTIRSEAQLVEVIVKDILEKLEKITIPKDFDGLIGLNSRIQKIKSLLCIGLPVFRIIGIWGMGGMGKTTIAGAIFNLISSEFEGKCFMANVREESEKVGGLVHLREQVLSEVLEENIAIRTPDLPEYIRERLKRMKIFIVLDDVNKVRQLEYLTGGLDRFGPGSRIIVTTRDKRVLDNFGIANTYIYKVKGLNYSEALELFCNFAFKQSNCPDGLFTLSKHIVGYCKGNPLALRVLGSFLHRKSKLDWENALENLKRSSDFEIYDVLKISYNELNPEEKSLFLDIACFFAGEDKNLVTKILDDSNYVLNVLVDKSLLRISRYNKLQMHDLLQEMGREIVRQESVKEPGKRSRLWDHEDVYHVLKRNKEAFKLKSVDLCNSQNLTRMPDLSETPNLERIYLLNCTNLPFISSSIENLNNLKFPKISGNIKVLKLARTWIEEVPSSIESLTNLEVLDLAHCKRLNRLSASICKLKSLSWLRLYNCSKLKSFPGILENMVRLEYIDLRLTAIKELPSSVEHLEGLKELRMEYCYKLGKLPDNLGSLRSLKHLHAGKSAISQLPSSIADLKQVEELSFYGCRGLVLTSVLSGLSSLQRLDLRDCDIIEIPQDIGSLLSLEKLDISGNNFESLPASIKQLSQLRWLYLRNCNRLKSLPELPFGLCFLDARNCKQLQSLPEIPSCLEELEEIDTSILETLSNHSRIYFNFIDCLKLNDKANKKILADSKLRIQRMAIASLRLSMYVKEYREPPVIKICLPGNEIPDWFSHQCLGSSLTVQLPQHSCNGSFIGFAFCIVIVLEKDHKARDRIYYHFEIKTPSGTKTDHPSVFEQSFHSDQVILGFFPCWNIGLVDNDGNISLQFSVQYPCSEKTPKVHRCGVCPVYAHPNGTKPNTFTVNVLPPNEEECTQIRKLHYDFHDNVGTSGTSESIDRSGELEVESICREQINAPQQQ</sequence>
<evidence type="ECO:0000313" key="1">
    <source>
        <dbReference type="EMBL" id="KAH9783000.1"/>
    </source>
</evidence>
<evidence type="ECO:0000313" key="2">
    <source>
        <dbReference type="Proteomes" id="UP000829398"/>
    </source>
</evidence>
<dbReference type="Proteomes" id="UP000829398">
    <property type="component" value="Chromosome 3"/>
</dbReference>
<protein>
    <submittedName>
        <fullName evidence="1">Disease resistance-like protein DSC1</fullName>
    </submittedName>
</protein>
<proteinExistence type="predicted"/>
<keyword evidence="2" id="KW-1185">Reference proteome</keyword>
<reference evidence="2" key="1">
    <citation type="journal article" date="2023" name="Hortic. Res.">
        <title>A chromosome-level phased genome enabling allele-level studies in sweet orange: a case study on citrus Huanglongbing tolerance.</title>
        <authorList>
            <person name="Wu B."/>
            <person name="Yu Q."/>
            <person name="Deng Z."/>
            <person name="Duan Y."/>
            <person name="Luo F."/>
            <person name="Gmitter F. Jr."/>
        </authorList>
    </citation>
    <scope>NUCLEOTIDE SEQUENCE [LARGE SCALE GENOMIC DNA]</scope>
    <source>
        <strain evidence="2">cv. Valencia</strain>
    </source>
</reference>
<comment type="caution">
    <text evidence="1">The sequence shown here is derived from an EMBL/GenBank/DDBJ whole genome shotgun (WGS) entry which is preliminary data.</text>
</comment>
<dbReference type="EMBL" id="CM039172">
    <property type="protein sequence ID" value="KAH9783000.1"/>
    <property type="molecule type" value="Genomic_DNA"/>
</dbReference>
<organism evidence="1 2">
    <name type="scientific">Citrus sinensis</name>
    <name type="common">Sweet orange</name>
    <name type="synonym">Citrus aurantium var. sinensis</name>
    <dbReference type="NCBI Taxonomy" id="2711"/>
    <lineage>
        <taxon>Eukaryota</taxon>
        <taxon>Viridiplantae</taxon>
        <taxon>Streptophyta</taxon>
        <taxon>Embryophyta</taxon>
        <taxon>Tracheophyta</taxon>
        <taxon>Spermatophyta</taxon>
        <taxon>Magnoliopsida</taxon>
        <taxon>eudicotyledons</taxon>
        <taxon>Gunneridae</taxon>
        <taxon>Pentapetalae</taxon>
        <taxon>rosids</taxon>
        <taxon>malvids</taxon>
        <taxon>Sapindales</taxon>
        <taxon>Rutaceae</taxon>
        <taxon>Aurantioideae</taxon>
        <taxon>Citrus</taxon>
    </lineage>
</organism>
<accession>A0ACB8MBM1</accession>